<evidence type="ECO:0000313" key="1">
    <source>
        <dbReference type="EMBL" id="KAE9293956.1"/>
    </source>
</evidence>
<sequence length="145" mass="15872">MTGSSCISSSIAGRCTARWRWCKVSRVCICWRFLWGVHADYCSLFYMPPAPAWKDTELATIAPPPPSQPAAAAAAAAALPDEGRQAGARDHLVYIGPYNSLASHKVTKSCSYWTKQLLPLKKWTTTTASLILRFVPLGKISRACL</sequence>
<gene>
    <name evidence="1" type="ORF">PF008_g24665</name>
</gene>
<accession>A0A6G0QMD0</accession>
<dbReference type="EMBL" id="QXFY01002673">
    <property type="protein sequence ID" value="KAE9293956.1"/>
    <property type="molecule type" value="Genomic_DNA"/>
</dbReference>
<proteinExistence type="predicted"/>
<dbReference type="AlphaFoldDB" id="A0A6G0QMD0"/>
<comment type="caution">
    <text evidence="1">The sequence shown here is derived from an EMBL/GenBank/DDBJ whole genome shotgun (WGS) entry which is preliminary data.</text>
</comment>
<protein>
    <submittedName>
        <fullName evidence="1">Uncharacterized protein</fullName>
    </submittedName>
</protein>
<name>A0A6G0QMD0_9STRA</name>
<reference evidence="1 2" key="1">
    <citation type="submission" date="2018-09" db="EMBL/GenBank/DDBJ databases">
        <title>Genomic investigation of the strawberry pathogen Phytophthora fragariae indicates pathogenicity is determined by transcriptional variation in three key races.</title>
        <authorList>
            <person name="Adams T.M."/>
            <person name="Armitage A.D."/>
            <person name="Sobczyk M.K."/>
            <person name="Bates H.J."/>
            <person name="Dunwell J.M."/>
            <person name="Nellist C.F."/>
            <person name="Harrison R.J."/>
        </authorList>
    </citation>
    <scope>NUCLEOTIDE SEQUENCE [LARGE SCALE GENOMIC DNA]</scope>
    <source>
        <strain evidence="1 2">NOV-77</strain>
    </source>
</reference>
<dbReference type="Proteomes" id="UP000486351">
    <property type="component" value="Unassembled WGS sequence"/>
</dbReference>
<organism evidence="1 2">
    <name type="scientific">Phytophthora fragariae</name>
    <dbReference type="NCBI Taxonomy" id="53985"/>
    <lineage>
        <taxon>Eukaryota</taxon>
        <taxon>Sar</taxon>
        <taxon>Stramenopiles</taxon>
        <taxon>Oomycota</taxon>
        <taxon>Peronosporomycetes</taxon>
        <taxon>Peronosporales</taxon>
        <taxon>Peronosporaceae</taxon>
        <taxon>Phytophthora</taxon>
    </lineage>
</organism>
<evidence type="ECO:0000313" key="2">
    <source>
        <dbReference type="Proteomes" id="UP000486351"/>
    </source>
</evidence>